<dbReference type="PANTHER" id="PTHR30075">
    <property type="entry name" value="GLYCYL-TRNA SYNTHETASE"/>
    <property type="match status" value="1"/>
</dbReference>
<accession>A0A6N8FH79</accession>
<dbReference type="InterPro" id="IPR009080">
    <property type="entry name" value="tRNAsynth_Ia_anticodon-bd"/>
</dbReference>
<sequence>MTKHVLFEIGLEELPARFIDDAEKQVIAKTTKWLQDLRISFDSVTGYSTPRRLAVLIQNMAEEQTTVEEEAKGPSVKIAKDEDGNWTKAAIGFTKGQGKTTDDIYEKEIKGTSYIFVKKHIEGKSSKELLPSFKEIIESIQFGKNMRWGKQTLRYARPIRWLVALYGEEVIPFEVAGVKTNNITFGHRFLGKEIVLENPMSYKDELTKNFVMVEASKREELIKQGIQEIERKEGFEIPVDEGLLNEVRNLVEFPTVFVGSYEKEFLNLPSEVLITSMKEHQRYFPVKSANGELLPYFVGVRNGNSEAIDTVTKGNEKVLRARLSDAQFFYEEDLKQPIEYYQRKLENVVFQEKLGTISEKVDRVVHITKAIANLIKVDQTTKEHSIRASEISKFDLMTNMVNEFTELQGVIGEKYAMKFGEDSRVAQAVREQYLPNAANGKLPESVEGAMVSIADKLDTIVGSIYVGLKPTGSQDPYGLRRQAIGILRILQNVKWNISVKSLLEIPINLYESLDIEQIGEQQIEIEVMDFMKQRAVFLLKELDIETDVIEAVLQRNVGVLTYSVEKAKILSEKRNDPAFKVVQEALVRILNLSDKAEGTEINKTIFETPSEANLYEAYHEVKDKFYEEERNGNAESALNILSKLAQPIHEFFDNNMVMAKDDQLRLNRLALVKSIANLISEYANLTAIEWKQQF</sequence>
<gene>
    <name evidence="10" type="primary">glyS</name>
    <name evidence="12" type="ORF">GMD78_01605</name>
</gene>
<dbReference type="PROSITE" id="PS50861">
    <property type="entry name" value="AA_TRNA_LIGASE_II_GLYAB"/>
    <property type="match status" value="1"/>
</dbReference>
<evidence type="ECO:0000256" key="10">
    <source>
        <dbReference type="HAMAP-Rule" id="MF_00255"/>
    </source>
</evidence>
<evidence type="ECO:0000256" key="1">
    <source>
        <dbReference type="ARBA" id="ARBA00004496"/>
    </source>
</evidence>
<evidence type="ECO:0000256" key="9">
    <source>
        <dbReference type="ARBA" id="ARBA00047937"/>
    </source>
</evidence>
<dbReference type="NCBIfam" id="TIGR00211">
    <property type="entry name" value="glyS"/>
    <property type="match status" value="1"/>
</dbReference>
<dbReference type="InterPro" id="IPR008909">
    <property type="entry name" value="DALR_anticod-bd"/>
</dbReference>
<evidence type="ECO:0000313" key="13">
    <source>
        <dbReference type="Proteomes" id="UP000469125"/>
    </source>
</evidence>
<name>A0A6N8FH79_9BACI</name>
<keyword evidence="5 10" id="KW-0547">Nucleotide-binding</keyword>
<dbReference type="AlphaFoldDB" id="A0A6N8FH79"/>
<evidence type="ECO:0000256" key="5">
    <source>
        <dbReference type="ARBA" id="ARBA00022741"/>
    </source>
</evidence>
<keyword evidence="3 10" id="KW-0963">Cytoplasm</keyword>
<comment type="caution">
    <text evidence="12">The sequence shown here is derived from an EMBL/GenBank/DDBJ whole genome shotgun (WGS) entry which is preliminary data.</text>
</comment>
<dbReference type="HAMAP" id="MF_00255">
    <property type="entry name" value="Gly_tRNA_synth_beta"/>
    <property type="match status" value="1"/>
</dbReference>
<dbReference type="SUPFAM" id="SSF47323">
    <property type="entry name" value="Anticodon-binding domain of a subclass of class I aminoacyl-tRNA synthetases"/>
    <property type="match status" value="1"/>
</dbReference>
<dbReference type="GO" id="GO:0005829">
    <property type="term" value="C:cytosol"/>
    <property type="evidence" value="ECO:0007669"/>
    <property type="project" value="TreeGrafter"/>
</dbReference>
<comment type="subcellular location">
    <subcellularLocation>
        <location evidence="1 10">Cytoplasm</location>
    </subcellularLocation>
</comment>
<comment type="similarity">
    <text evidence="2 10">Belongs to the class-II aminoacyl-tRNA synthetase family.</text>
</comment>
<organism evidence="12 13">
    <name type="scientific">Ornithinibacillus caprae</name>
    <dbReference type="NCBI Taxonomy" id="2678566"/>
    <lineage>
        <taxon>Bacteria</taxon>
        <taxon>Bacillati</taxon>
        <taxon>Bacillota</taxon>
        <taxon>Bacilli</taxon>
        <taxon>Bacillales</taxon>
        <taxon>Bacillaceae</taxon>
        <taxon>Ornithinibacillus</taxon>
    </lineage>
</organism>
<keyword evidence="4 10" id="KW-0436">Ligase</keyword>
<comment type="subunit">
    <text evidence="10">Tetramer of two alpha and two beta subunits.</text>
</comment>
<dbReference type="Pfam" id="PF02092">
    <property type="entry name" value="tRNA_synt_2f"/>
    <property type="match status" value="1"/>
</dbReference>
<keyword evidence="7 10" id="KW-0648">Protein biosynthesis</keyword>
<comment type="catalytic activity">
    <reaction evidence="9 10">
        <text>tRNA(Gly) + glycine + ATP = glycyl-tRNA(Gly) + AMP + diphosphate</text>
        <dbReference type="Rhea" id="RHEA:16013"/>
        <dbReference type="Rhea" id="RHEA-COMP:9664"/>
        <dbReference type="Rhea" id="RHEA-COMP:9683"/>
        <dbReference type="ChEBI" id="CHEBI:30616"/>
        <dbReference type="ChEBI" id="CHEBI:33019"/>
        <dbReference type="ChEBI" id="CHEBI:57305"/>
        <dbReference type="ChEBI" id="CHEBI:78442"/>
        <dbReference type="ChEBI" id="CHEBI:78522"/>
        <dbReference type="ChEBI" id="CHEBI:456215"/>
        <dbReference type="EC" id="6.1.1.14"/>
    </reaction>
</comment>
<dbReference type="PRINTS" id="PR01045">
    <property type="entry name" value="TRNASYNTHGB"/>
</dbReference>
<dbReference type="GO" id="GO:0004814">
    <property type="term" value="F:arginine-tRNA ligase activity"/>
    <property type="evidence" value="ECO:0007669"/>
    <property type="project" value="InterPro"/>
</dbReference>
<reference evidence="12 13" key="1">
    <citation type="submission" date="2019-11" db="EMBL/GenBank/DDBJ databases">
        <authorList>
            <person name="Li X."/>
        </authorList>
    </citation>
    <scope>NUCLEOTIDE SEQUENCE [LARGE SCALE GENOMIC DNA]</scope>
    <source>
        <strain evidence="12 13">L9</strain>
    </source>
</reference>
<dbReference type="Gene3D" id="1.10.730.10">
    <property type="entry name" value="Isoleucyl-tRNA Synthetase, Domain 1"/>
    <property type="match status" value="1"/>
</dbReference>
<feature type="domain" description="DALR anticodon binding" evidence="11">
    <location>
        <begin position="582"/>
        <end position="689"/>
    </location>
</feature>
<dbReference type="GO" id="GO:0006420">
    <property type="term" value="P:arginyl-tRNA aminoacylation"/>
    <property type="evidence" value="ECO:0007669"/>
    <property type="project" value="InterPro"/>
</dbReference>
<keyword evidence="13" id="KW-1185">Reference proteome</keyword>
<dbReference type="EC" id="6.1.1.14" evidence="10"/>
<evidence type="ECO:0000256" key="2">
    <source>
        <dbReference type="ARBA" id="ARBA00008226"/>
    </source>
</evidence>
<evidence type="ECO:0000256" key="8">
    <source>
        <dbReference type="ARBA" id="ARBA00023146"/>
    </source>
</evidence>
<evidence type="ECO:0000256" key="7">
    <source>
        <dbReference type="ARBA" id="ARBA00022917"/>
    </source>
</evidence>
<dbReference type="EMBL" id="WOCA01000001">
    <property type="protein sequence ID" value="MUK87099.1"/>
    <property type="molecule type" value="Genomic_DNA"/>
</dbReference>
<dbReference type="PANTHER" id="PTHR30075:SF2">
    <property type="entry name" value="GLYCINE--TRNA LIGASE, CHLOROPLASTIC_MITOCHONDRIAL 2"/>
    <property type="match status" value="1"/>
</dbReference>
<keyword evidence="8 10" id="KW-0030">Aminoacyl-tRNA synthetase</keyword>
<evidence type="ECO:0000259" key="11">
    <source>
        <dbReference type="Pfam" id="PF05746"/>
    </source>
</evidence>
<evidence type="ECO:0000256" key="4">
    <source>
        <dbReference type="ARBA" id="ARBA00022598"/>
    </source>
</evidence>
<dbReference type="RefSeq" id="WP_155666474.1">
    <property type="nucleotide sequence ID" value="NZ_WOCA01000001.1"/>
</dbReference>
<dbReference type="GO" id="GO:0004820">
    <property type="term" value="F:glycine-tRNA ligase activity"/>
    <property type="evidence" value="ECO:0007669"/>
    <property type="project" value="UniProtKB-UniRule"/>
</dbReference>
<evidence type="ECO:0000313" key="12">
    <source>
        <dbReference type="EMBL" id="MUK87099.1"/>
    </source>
</evidence>
<protein>
    <recommendedName>
        <fullName evidence="10">Glycine--tRNA ligase beta subunit</fullName>
        <ecNumber evidence="10">6.1.1.14</ecNumber>
    </recommendedName>
    <alternativeName>
        <fullName evidence="10">Glycyl-tRNA synthetase beta subunit</fullName>
        <shortName evidence="10">GlyRS</shortName>
    </alternativeName>
</protein>
<dbReference type="GO" id="GO:0005524">
    <property type="term" value="F:ATP binding"/>
    <property type="evidence" value="ECO:0007669"/>
    <property type="project" value="UniProtKB-UniRule"/>
</dbReference>
<evidence type="ECO:0000256" key="6">
    <source>
        <dbReference type="ARBA" id="ARBA00022840"/>
    </source>
</evidence>
<keyword evidence="6 10" id="KW-0067">ATP-binding</keyword>
<dbReference type="Pfam" id="PF05746">
    <property type="entry name" value="DALR_1"/>
    <property type="match status" value="1"/>
</dbReference>
<evidence type="ECO:0000256" key="3">
    <source>
        <dbReference type="ARBA" id="ARBA00022490"/>
    </source>
</evidence>
<dbReference type="InterPro" id="IPR006194">
    <property type="entry name" value="Gly-tRNA-synth_heterodimer"/>
</dbReference>
<proteinExistence type="inferred from homology"/>
<dbReference type="InterPro" id="IPR015944">
    <property type="entry name" value="Gly-tRNA-synth_bsu"/>
</dbReference>
<dbReference type="Proteomes" id="UP000469125">
    <property type="component" value="Unassembled WGS sequence"/>
</dbReference>
<dbReference type="SUPFAM" id="SSF109604">
    <property type="entry name" value="HD-domain/PDEase-like"/>
    <property type="match status" value="1"/>
</dbReference>
<dbReference type="GO" id="GO:0006426">
    <property type="term" value="P:glycyl-tRNA aminoacylation"/>
    <property type="evidence" value="ECO:0007669"/>
    <property type="project" value="UniProtKB-UniRule"/>
</dbReference>